<organism evidence="9 10">
    <name type="scientific">Priestia megaterium</name>
    <name type="common">Bacillus megaterium</name>
    <dbReference type="NCBI Taxonomy" id="1404"/>
    <lineage>
        <taxon>Bacteria</taxon>
        <taxon>Bacillati</taxon>
        <taxon>Bacillota</taxon>
        <taxon>Bacilli</taxon>
        <taxon>Bacillales</taxon>
        <taxon>Bacillaceae</taxon>
        <taxon>Priestia</taxon>
    </lineage>
</organism>
<evidence type="ECO:0000256" key="3">
    <source>
        <dbReference type="ARBA" id="ARBA00022448"/>
    </source>
</evidence>
<reference evidence="9 10" key="2">
    <citation type="submission" date="2020-04" db="EMBL/GenBank/DDBJ databases">
        <authorList>
            <person name="Fomenkov A."/>
            <person name="Anton B.P."/>
            <person name="Roberts R.J."/>
        </authorList>
    </citation>
    <scope>NUCLEOTIDE SEQUENCE [LARGE SCALE GENOMIC DNA]</scope>
    <source>
        <strain evidence="9 10">S2</strain>
    </source>
</reference>
<evidence type="ECO:0000313" key="10">
    <source>
        <dbReference type="Proteomes" id="UP000501868"/>
    </source>
</evidence>
<feature type="transmembrane region" description="Helical" evidence="8">
    <location>
        <begin position="12"/>
        <end position="30"/>
    </location>
</feature>
<dbReference type="Proteomes" id="UP000501868">
    <property type="component" value="Chromosome"/>
</dbReference>
<feature type="transmembrane region" description="Helical" evidence="8">
    <location>
        <begin position="219"/>
        <end position="239"/>
    </location>
</feature>
<feature type="transmembrane region" description="Helical" evidence="8">
    <location>
        <begin position="36"/>
        <end position="57"/>
    </location>
</feature>
<keyword evidence="5 8" id="KW-0812">Transmembrane</keyword>
<evidence type="ECO:0000313" key="9">
    <source>
        <dbReference type="EMBL" id="QIZ10130.1"/>
    </source>
</evidence>
<evidence type="ECO:0000256" key="2">
    <source>
        <dbReference type="ARBA" id="ARBA00007998"/>
    </source>
</evidence>
<feature type="transmembrane region" description="Helical" evidence="8">
    <location>
        <begin position="189"/>
        <end position="207"/>
    </location>
</feature>
<evidence type="ECO:0000256" key="1">
    <source>
        <dbReference type="ARBA" id="ARBA00004141"/>
    </source>
</evidence>
<evidence type="ECO:0000256" key="7">
    <source>
        <dbReference type="ARBA" id="ARBA00023136"/>
    </source>
</evidence>
<dbReference type="InterPro" id="IPR004761">
    <property type="entry name" value="Spore_GerAB"/>
</dbReference>
<proteinExistence type="inferred from homology"/>
<feature type="transmembrane region" description="Helical" evidence="8">
    <location>
        <begin position="306"/>
        <end position="326"/>
    </location>
</feature>
<name>A0A6H1P946_PRIMG</name>
<dbReference type="GO" id="GO:0009847">
    <property type="term" value="P:spore germination"/>
    <property type="evidence" value="ECO:0007669"/>
    <property type="project" value="InterPro"/>
</dbReference>
<evidence type="ECO:0000256" key="8">
    <source>
        <dbReference type="SAM" id="Phobius"/>
    </source>
</evidence>
<reference evidence="9 10" key="1">
    <citation type="submission" date="2020-04" db="EMBL/GenBank/DDBJ databases">
        <title>Genome-Wide Identification of 5-Methylcytosine Sites in Bacterial Genomes By High-Throughput Sequencing of MspJI Restriction Fragments.</title>
        <authorList>
            <person name="Wu V."/>
        </authorList>
    </citation>
    <scope>NUCLEOTIDE SEQUENCE [LARGE SCALE GENOMIC DNA]</scope>
    <source>
        <strain evidence="9 10">S2</strain>
    </source>
</reference>
<feature type="transmembrane region" description="Helical" evidence="8">
    <location>
        <begin position="338"/>
        <end position="358"/>
    </location>
</feature>
<dbReference type="PANTHER" id="PTHR34975:SF2">
    <property type="entry name" value="SPORE GERMINATION PROTEIN A2"/>
    <property type="match status" value="1"/>
</dbReference>
<comment type="similarity">
    <text evidence="2">Belongs to the amino acid-polyamine-organocation (APC) superfamily. Spore germination protein (SGP) (TC 2.A.3.9) family.</text>
</comment>
<accession>A0A6H1P946</accession>
<dbReference type="PANTHER" id="PTHR34975">
    <property type="entry name" value="SPORE GERMINATION PROTEIN A2"/>
    <property type="match status" value="1"/>
</dbReference>
<sequence length="365" mass="40471">MIKEKISAIQLFYLMAGYVLGTAMILGLGADTKQDAWIYILIGMVSSLLLMVVYTQLSTYYSGDTLVQMLPKIIGKFLSYPVILLYIAHFTYSAARACRELGDLIVSTILTETPILVVIGSFMVLMIYCLLGGVETLGRMAEIVFPIYIFALILIWLLLLSVDPFDVKNLTPILGNGVTPLLKKAIPKAINFPFSETIVIMMFFPFLSNKQNIRKIGLSSLVIGGILLTVNSIMMISTLGPEIYSKDLFTLLAATQMVSVADFLERFDALVILMMVSGVFFKVGGFTFGASIAISQLFKLKQTRSVLIALGLIITPLSLISSPNYVEHLDFGFKFYVPYFMTLLQIIVPILLLFIAMIRKKLGLL</sequence>
<dbReference type="EMBL" id="CP051128">
    <property type="protein sequence ID" value="QIZ10130.1"/>
    <property type="molecule type" value="Genomic_DNA"/>
</dbReference>
<gene>
    <name evidence="9" type="ORF">HFZ78_28265</name>
</gene>
<comment type="subcellular location">
    <subcellularLocation>
        <location evidence="1">Membrane</location>
        <topology evidence="1">Multi-pass membrane protein</topology>
    </subcellularLocation>
</comment>
<evidence type="ECO:0000256" key="4">
    <source>
        <dbReference type="ARBA" id="ARBA00022544"/>
    </source>
</evidence>
<keyword evidence="4" id="KW-0309">Germination</keyword>
<feature type="transmembrane region" description="Helical" evidence="8">
    <location>
        <begin position="269"/>
        <end position="294"/>
    </location>
</feature>
<dbReference type="NCBIfam" id="TIGR00912">
    <property type="entry name" value="2A0309"/>
    <property type="match status" value="1"/>
</dbReference>
<feature type="transmembrane region" description="Helical" evidence="8">
    <location>
        <begin position="143"/>
        <end position="162"/>
    </location>
</feature>
<dbReference type="AlphaFoldDB" id="A0A6H1P946"/>
<keyword evidence="3" id="KW-0813">Transport</keyword>
<feature type="transmembrane region" description="Helical" evidence="8">
    <location>
        <begin position="115"/>
        <end position="131"/>
    </location>
</feature>
<feature type="transmembrane region" description="Helical" evidence="8">
    <location>
        <begin position="77"/>
        <end position="95"/>
    </location>
</feature>
<keyword evidence="6 8" id="KW-1133">Transmembrane helix</keyword>
<dbReference type="Pfam" id="PF03845">
    <property type="entry name" value="Spore_permease"/>
    <property type="match status" value="1"/>
</dbReference>
<keyword evidence="7 8" id="KW-0472">Membrane</keyword>
<evidence type="ECO:0000256" key="5">
    <source>
        <dbReference type="ARBA" id="ARBA00022692"/>
    </source>
</evidence>
<evidence type="ECO:0000256" key="6">
    <source>
        <dbReference type="ARBA" id="ARBA00022989"/>
    </source>
</evidence>
<dbReference type="GO" id="GO:0016020">
    <property type="term" value="C:membrane"/>
    <property type="evidence" value="ECO:0007669"/>
    <property type="project" value="UniProtKB-SubCell"/>
</dbReference>
<protein>
    <submittedName>
        <fullName evidence="9">Endospore germination permease</fullName>
    </submittedName>
</protein>